<evidence type="ECO:0000256" key="6">
    <source>
        <dbReference type="SAM" id="Phobius"/>
    </source>
</evidence>
<comment type="caution">
    <text evidence="8">The sequence shown here is derived from an EMBL/GenBank/DDBJ whole genome shotgun (WGS) entry which is preliminary data.</text>
</comment>
<dbReference type="SUPFAM" id="SSF56112">
    <property type="entry name" value="Protein kinase-like (PK-like)"/>
    <property type="match status" value="1"/>
</dbReference>
<evidence type="ECO:0000313" key="9">
    <source>
        <dbReference type="Proteomes" id="UP000612362"/>
    </source>
</evidence>
<reference evidence="8" key="1">
    <citation type="submission" date="2020-10" db="EMBL/GenBank/DDBJ databases">
        <title>Taxonomic study of unclassified bacteria belonging to the class Ktedonobacteria.</title>
        <authorList>
            <person name="Yabe S."/>
            <person name="Wang C.M."/>
            <person name="Zheng Y."/>
            <person name="Sakai Y."/>
            <person name="Cavaletti L."/>
            <person name="Monciardini P."/>
            <person name="Donadio S."/>
        </authorList>
    </citation>
    <scope>NUCLEOTIDE SEQUENCE</scope>
    <source>
        <strain evidence="8">SOSP1-1</strain>
    </source>
</reference>
<dbReference type="Gene3D" id="3.30.200.20">
    <property type="entry name" value="Phosphorylase Kinase, domain 1"/>
    <property type="match status" value="1"/>
</dbReference>
<keyword evidence="4" id="KW-0067">ATP-binding</keyword>
<keyword evidence="6" id="KW-0812">Transmembrane</keyword>
<dbReference type="EMBL" id="BNJF01000001">
    <property type="protein sequence ID" value="GHO44334.1"/>
    <property type="molecule type" value="Genomic_DNA"/>
</dbReference>
<evidence type="ECO:0000259" key="7">
    <source>
        <dbReference type="PROSITE" id="PS50011"/>
    </source>
</evidence>
<dbReference type="GO" id="GO:0004674">
    <property type="term" value="F:protein serine/threonine kinase activity"/>
    <property type="evidence" value="ECO:0007669"/>
    <property type="project" value="TreeGrafter"/>
</dbReference>
<dbReference type="AlphaFoldDB" id="A0A8J3I3S9"/>
<evidence type="ECO:0000313" key="8">
    <source>
        <dbReference type="EMBL" id="GHO44334.1"/>
    </source>
</evidence>
<keyword evidence="1" id="KW-0808">Transferase</keyword>
<evidence type="ECO:0000256" key="1">
    <source>
        <dbReference type="ARBA" id="ARBA00022679"/>
    </source>
</evidence>
<dbReference type="CDD" id="cd14014">
    <property type="entry name" value="STKc_PknB_like"/>
    <property type="match status" value="1"/>
</dbReference>
<feature type="region of interest" description="Disordered" evidence="5">
    <location>
        <begin position="417"/>
        <end position="437"/>
    </location>
</feature>
<dbReference type="RefSeq" id="WP_220193735.1">
    <property type="nucleotide sequence ID" value="NZ_BNJF01000001.1"/>
</dbReference>
<feature type="transmembrane region" description="Helical" evidence="6">
    <location>
        <begin position="439"/>
        <end position="462"/>
    </location>
</feature>
<feature type="domain" description="Protein kinase" evidence="7">
    <location>
        <begin position="27"/>
        <end position="295"/>
    </location>
</feature>
<keyword evidence="6" id="KW-1133">Transmembrane helix</keyword>
<keyword evidence="3" id="KW-0418">Kinase</keyword>
<gene>
    <name evidence="8" type="ORF">KSX_24970</name>
</gene>
<feature type="compositionally biased region" description="Polar residues" evidence="5">
    <location>
        <begin position="333"/>
        <end position="349"/>
    </location>
</feature>
<dbReference type="InterPro" id="IPR000719">
    <property type="entry name" value="Prot_kinase_dom"/>
</dbReference>
<feature type="compositionally biased region" description="Polar residues" evidence="5">
    <location>
        <begin position="417"/>
        <end position="427"/>
    </location>
</feature>
<keyword evidence="2" id="KW-0547">Nucleotide-binding</keyword>
<evidence type="ECO:0000256" key="4">
    <source>
        <dbReference type="ARBA" id="ARBA00022840"/>
    </source>
</evidence>
<feature type="compositionally biased region" description="Basic and acidic residues" evidence="5">
    <location>
        <begin position="361"/>
        <end position="378"/>
    </location>
</feature>
<dbReference type="PANTHER" id="PTHR43289:SF34">
    <property type="entry name" value="SERINE_THREONINE-PROTEIN KINASE YBDM-RELATED"/>
    <property type="match status" value="1"/>
</dbReference>
<feature type="region of interest" description="Disordered" evidence="5">
    <location>
        <begin position="281"/>
        <end position="378"/>
    </location>
</feature>
<dbReference type="Proteomes" id="UP000612362">
    <property type="component" value="Unassembled WGS sequence"/>
</dbReference>
<sequence>MKEQRGNIREPQGTTGGQQGPQKFGNYDLVRRIDVGGMGEVYLARQRTAFGREVAVKIIRSDLAYDGVARKRFLREAEVSAHLKHEHILPLFEFGEEQGRLFLVTPYIKGGTLAQRLQQGPLSYGEIYQLFKALAQAIAYIHKRGVIHRDLKPNNILLDRAEDSDQVYVRLIDFGIASLQGALASPPLTTADHEVGTLAYMAPERIDGIAAPSNDIYSLGVILSQMITGRLPDSSTKVKLPSPLAEVVTRCMEPDPTRRFASADILLLAFEQAYRLLRASPEQRPSGLSDKFPAVSSTEARSESIPPRVPFTPVQRDNISASTSGVSQPHAYNESTPAAQPATSGTQKPLNPLVAGNVPRAENKASDPHLEHNSRPPQEKVVLTREEFILPPRDAGSFQGGDYDAPTSFVDPAQLRLTPSTTKSGGRNTPRPPRPRRSLGALIPIAIVAIIVVIIGMSLYAFQSAISARVSFSPQVRAISKVYTIKAVPGQQNSDTNAGTIPVSEISKTKTGTRSGPATGRPFLCLINCPTVVSSDDVVKLGIETKQDLIGQLTQELNNEVRSRNATAIGKPIFRDRDSSYEPEVGKKSSSVSITLTEEGKLSYYSNSDAQGIARQKLLQDAGTNFELVSSTTRVGQPVLKSIDDRGTVTLLIPIASVARYKLSSSAIQDIQTHIKGLKVKDARAYISTQAGIDPKSVAIQNSYGDTLPGNVQQITMVSVNPTDMPSVQLPSVPTPKSSSNIDDPDDNDENMAGPGLMPGDPGWIYNN</sequence>
<feature type="compositionally biased region" description="Polar residues" evidence="5">
    <location>
        <begin position="723"/>
        <end position="737"/>
    </location>
</feature>
<dbReference type="PROSITE" id="PS00108">
    <property type="entry name" value="PROTEIN_KINASE_ST"/>
    <property type="match status" value="1"/>
</dbReference>
<accession>A0A8J3I3S9</accession>
<name>A0A8J3I3S9_9CHLR</name>
<proteinExistence type="predicted"/>
<dbReference type="PROSITE" id="PS50011">
    <property type="entry name" value="PROTEIN_KINASE_DOM"/>
    <property type="match status" value="1"/>
</dbReference>
<dbReference type="InterPro" id="IPR011009">
    <property type="entry name" value="Kinase-like_dom_sf"/>
</dbReference>
<dbReference type="Pfam" id="PF00069">
    <property type="entry name" value="Pkinase"/>
    <property type="match status" value="1"/>
</dbReference>
<dbReference type="GO" id="GO:0005524">
    <property type="term" value="F:ATP binding"/>
    <property type="evidence" value="ECO:0007669"/>
    <property type="project" value="UniProtKB-KW"/>
</dbReference>
<evidence type="ECO:0000256" key="3">
    <source>
        <dbReference type="ARBA" id="ARBA00022777"/>
    </source>
</evidence>
<feature type="region of interest" description="Disordered" evidence="5">
    <location>
        <begin position="723"/>
        <end position="768"/>
    </location>
</feature>
<keyword evidence="9" id="KW-1185">Reference proteome</keyword>
<feature type="compositionally biased region" description="Polar residues" evidence="5">
    <location>
        <begin position="315"/>
        <end position="327"/>
    </location>
</feature>
<dbReference type="SMART" id="SM00220">
    <property type="entry name" value="S_TKc"/>
    <property type="match status" value="1"/>
</dbReference>
<dbReference type="PANTHER" id="PTHR43289">
    <property type="entry name" value="MITOGEN-ACTIVATED PROTEIN KINASE KINASE KINASE 20-RELATED"/>
    <property type="match status" value="1"/>
</dbReference>
<protein>
    <recommendedName>
        <fullName evidence="7">Protein kinase domain-containing protein</fullName>
    </recommendedName>
</protein>
<dbReference type="InterPro" id="IPR008271">
    <property type="entry name" value="Ser/Thr_kinase_AS"/>
</dbReference>
<dbReference type="Gene3D" id="1.10.510.10">
    <property type="entry name" value="Transferase(Phosphotransferase) domain 1"/>
    <property type="match status" value="1"/>
</dbReference>
<organism evidence="8 9">
    <name type="scientific">Ktedonospora formicarum</name>
    <dbReference type="NCBI Taxonomy" id="2778364"/>
    <lineage>
        <taxon>Bacteria</taxon>
        <taxon>Bacillati</taxon>
        <taxon>Chloroflexota</taxon>
        <taxon>Ktedonobacteria</taxon>
        <taxon>Ktedonobacterales</taxon>
        <taxon>Ktedonobacteraceae</taxon>
        <taxon>Ktedonospora</taxon>
    </lineage>
</organism>
<keyword evidence="6" id="KW-0472">Membrane</keyword>
<evidence type="ECO:0000256" key="2">
    <source>
        <dbReference type="ARBA" id="ARBA00022741"/>
    </source>
</evidence>
<feature type="region of interest" description="Disordered" evidence="5">
    <location>
        <begin position="1"/>
        <end position="24"/>
    </location>
</feature>
<evidence type="ECO:0000256" key="5">
    <source>
        <dbReference type="SAM" id="MobiDB-lite"/>
    </source>
</evidence>